<dbReference type="PROSITE" id="PS50110">
    <property type="entry name" value="RESPONSE_REGULATORY"/>
    <property type="match status" value="1"/>
</dbReference>
<evidence type="ECO:0000256" key="6">
    <source>
        <dbReference type="ARBA" id="ARBA00023012"/>
    </source>
</evidence>
<dbReference type="GO" id="GO:0000155">
    <property type="term" value="F:phosphorelay sensor kinase activity"/>
    <property type="evidence" value="ECO:0007669"/>
    <property type="project" value="InterPro"/>
</dbReference>
<evidence type="ECO:0000256" key="4">
    <source>
        <dbReference type="ARBA" id="ARBA00022679"/>
    </source>
</evidence>
<dbReference type="InterPro" id="IPR035965">
    <property type="entry name" value="PAS-like_dom_sf"/>
</dbReference>
<dbReference type="InterPro" id="IPR003594">
    <property type="entry name" value="HATPase_dom"/>
</dbReference>
<dbReference type="eggNOG" id="COG2197">
    <property type="taxonomic scope" value="Bacteria"/>
</dbReference>
<dbReference type="STRING" id="316067.Geob_0023"/>
<evidence type="ECO:0000256" key="8">
    <source>
        <dbReference type="PROSITE-ProRule" id="PRU00169"/>
    </source>
</evidence>
<dbReference type="Pfam" id="PF00512">
    <property type="entry name" value="HisKA"/>
    <property type="match status" value="1"/>
</dbReference>
<keyword evidence="13" id="KW-1185">Reference proteome</keyword>
<dbReference type="GO" id="GO:0009927">
    <property type="term" value="F:histidine phosphotransfer kinase activity"/>
    <property type="evidence" value="ECO:0007669"/>
    <property type="project" value="TreeGrafter"/>
</dbReference>
<gene>
    <name evidence="12" type="ordered locus">Geob_0023</name>
</gene>
<feature type="modified residue" description="4-aspartylphosphate" evidence="8">
    <location>
        <position position="57"/>
    </location>
</feature>
<keyword evidence="7" id="KW-0472">Membrane</keyword>
<dbReference type="InterPro" id="IPR005467">
    <property type="entry name" value="His_kinase_dom"/>
</dbReference>
<organism evidence="12 13">
    <name type="scientific">Geotalea daltonii (strain DSM 22248 / JCM 15807 / FRC-32)</name>
    <name type="common">Geobacter daltonii</name>
    <dbReference type="NCBI Taxonomy" id="316067"/>
    <lineage>
        <taxon>Bacteria</taxon>
        <taxon>Pseudomonadati</taxon>
        <taxon>Thermodesulfobacteriota</taxon>
        <taxon>Desulfuromonadia</taxon>
        <taxon>Geobacterales</taxon>
        <taxon>Geobacteraceae</taxon>
        <taxon>Geotalea</taxon>
    </lineage>
</organism>
<dbReference type="Gene3D" id="3.30.565.10">
    <property type="entry name" value="Histidine kinase-like ATPase, C-terminal domain"/>
    <property type="match status" value="1"/>
</dbReference>
<accession>B9M7U2</accession>
<dbReference type="KEGG" id="geo:Geob_0023"/>
<dbReference type="FunFam" id="1.10.287.130:FF:000001">
    <property type="entry name" value="Two-component sensor histidine kinase"/>
    <property type="match status" value="1"/>
</dbReference>
<evidence type="ECO:0000256" key="3">
    <source>
        <dbReference type="ARBA" id="ARBA00022553"/>
    </source>
</evidence>
<dbReference type="GO" id="GO:0005886">
    <property type="term" value="C:plasma membrane"/>
    <property type="evidence" value="ECO:0007669"/>
    <property type="project" value="TreeGrafter"/>
</dbReference>
<evidence type="ECO:0000256" key="9">
    <source>
        <dbReference type="SAM" id="Coils"/>
    </source>
</evidence>
<sequence length="478" mass="54078">MPEQIRILILEDSEEDAVLLVRELKKGGMDLSHERIDTPTALERALVQRTWDIIIADYRMPGFNAVEALEILRGTDMDIPFIILSGKIGEDLAVAAMKAGANDYVMKSNLSRLVPAIQRELREAEERKRRREAEEALKNQFRQITAIFDSMNAMVSVADMESHELLFMNRFGGKLAGGEWKGKKSHEVLNYDQSLCTKETLLRDGEPQPPFVWEYQNPISGRWYQCIDKAIYWPDGRLVRLQIAVDISERKEIEQMKDEMISAVSHEMRTPLTAMLGFTEYLLENEVDPSQLKNYLNTIYKETARLKELIGNFLDLQQINARMTTYRMHPLDVCLLIKDAAGLFALDYDSGRLVVQCPRNIPPLQGDEARLHQVLTNLISNGLKYSQAPARVTVGAEAEGDQVVVWVKDEGCGIPPELQEKIFEKFYRIDNTDRRHIGGTGLGLALVREIVAAHGGRVWVTSEVGRGSTFFISLPTAG</sequence>
<keyword evidence="9" id="KW-0175">Coiled coil</keyword>
<evidence type="ECO:0000259" key="10">
    <source>
        <dbReference type="PROSITE" id="PS50109"/>
    </source>
</evidence>
<dbReference type="InterPro" id="IPR036097">
    <property type="entry name" value="HisK_dim/P_sf"/>
</dbReference>
<dbReference type="SMART" id="SM00388">
    <property type="entry name" value="HisKA"/>
    <property type="match status" value="1"/>
</dbReference>
<dbReference type="Pfam" id="PF02518">
    <property type="entry name" value="HATPase_c"/>
    <property type="match status" value="1"/>
</dbReference>
<dbReference type="InterPro" id="IPR001789">
    <property type="entry name" value="Sig_transdc_resp-reg_receiver"/>
</dbReference>
<dbReference type="CDD" id="cd00075">
    <property type="entry name" value="HATPase"/>
    <property type="match status" value="1"/>
</dbReference>
<feature type="domain" description="Response regulatory" evidence="11">
    <location>
        <begin position="6"/>
        <end position="122"/>
    </location>
</feature>
<reference evidence="12 13" key="1">
    <citation type="submission" date="2009-01" db="EMBL/GenBank/DDBJ databases">
        <title>Complete sequence of Geobacter sp. FRC-32.</title>
        <authorList>
            <consortium name="US DOE Joint Genome Institute"/>
            <person name="Lucas S."/>
            <person name="Copeland A."/>
            <person name="Lapidus A."/>
            <person name="Glavina del Rio T."/>
            <person name="Dalin E."/>
            <person name="Tice H."/>
            <person name="Bruce D."/>
            <person name="Goodwin L."/>
            <person name="Pitluck S."/>
            <person name="Saunders E."/>
            <person name="Brettin T."/>
            <person name="Detter J.C."/>
            <person name="Han C."/>
            <person name="Larimer F."/>
            <person name="Land M."/>
            <person name="Hauser L."/>
            <person name="Kyrpides N."/>
            <person name="Ovchinnikova G."/>
            <person name="Kostka J."/>
            <person name="Richardson P."/>
        </authorList>
    </citation>
    <scope>NUCLEOTIDE SEQUENCE [LARGE SCALE GENOMIC DNA]</scope>
    <source>
        <strain evidence="13">DSM 22248 / JCM 15807 / FRC-32</strain>
    </source>
</reference>
<evidence type="ECO:0000256" key="2">
    <source>
        <dbReference type="ARBA" id="ARBA00012438"/>
    </source>
</evidence>
<dbReference type="CDD" id="cd00156">
    <property type="entry name" value="REC"/>
    <property type="match status" value="1"/>
</dbReference>
<dbReference type="OrthoDB" id="5416317at2"/>
<dbReference type="SUPFAM" id="SSF55874">
    <property type="entry name" value="ATPase domain of HSP90 chaperone/DNA topoisomerase II/histidine kinase"/>
    <property type="match status" value="1"/>
</dbReference>
<feature type="domain" description="Histidine kinase" evidence="10">
    <location>
        <begin position="263"/>
        <end position="478"/>
    </location>
</feature>
<dbReference type="Gene3D" id="3.40.50.2300">
    <property type="match status" value="1"/>
</dbReference>
<dbReference type="InterPro" id="IPR011006">
    <property type="entry name" value="CheY-like_superfamily"/>
</dbReference>
<keyword evidence="6" id="KW-0902">Two-component regulatory system</keyword>
<evidence type="ECO:0000256" key="7">
    <source>
        <dbReference type="ARBA" id="ARBA00023136"/>
    </source>
</evidence>
<evidence type="ECO:0000256" key="1">
    <source>
        <dbReference type="ARBA" id="ARBA00000085"/>
    </source>
</evidence>
<dbReference type="SUPFAM" id="SSF55785">
    <property type="entry name" value="PYP-like sensor domain (PAS domain)"/>
    <property type="match status" value="1"/>
</dbReference>
<dbReference type="CDD" id="cd00082">
    <property type="entry name" value="HisKA"/>
    <property type="match status" value="1"/>
</dbReference>
<dbReference type="FunFam" id="3.30.565.10:FF:000006">
    <property type="entry name" value="Sensor histidine kinase WalK"/>
    <property type="match status" value="1"/>
</dbReference>
<dbReference type="SUPFAM" id="SSF52172">
    <property type="entry name" value="CheY-like"/>
    <property type="match status" value="1"/>
</dbReference>
<dbReference type="EMBL" id="CP001390">
    <property type="protein sequence ID" value="ACM18400.1"/>
    <property type="molecule type" value="Genomic_DNA"/>
</dbReference>
<dbReference type="Pfam" id="PF00072">
    <property type="entry name" value="Response_reg"/>
    <property type="match status" value="1"/>
</dbReference>
<dbReference type="PROSITE" id="PS50109">
    <property type="entry name" value="HIS_KIN"/>
    <property type="match status" value="1"/>
</dbReference>
<dbReference type="Proteomes" id="UP000007721">
    <property type="component" value="Chromosome"/>
</dbReference>
<dbReference type="SMART" id="SM00448">
    <property type="entry name" value="REC"/>
    <property type="match status" value="1"/>
</dbReference>
<dbReference type="PANTHER" id="PTHR43047">
    <property type="entry name" value="TWO-COMPONENT HISTIDINE PROTEIN KINASE"/>
    <property type="match status" value="1"/>
</dbReference>
<dbReference type="InterPro" id="IPR003661">
    <property type="entry name" value="HisK_dim/P_dom"/>
</dbReference>
<comment type="catalytic activity">
    <reaction evidence="1">
        <text>ATP + protein L-histidine = ADP + protein N-phospho-L-histidine.</text>
        <dbReference type="EC" id="2.7.13.3"/>
    </reaction>
</comment>
<proteinExistence type="predicted"/>
<evidence type="ECO:0000256" key="5">
    <source>
        <dbReference type="ARBA" id="ARBA00022777"/>
    </source>
</evidence>
<name>B9M7U2_GEODF</name>
<dbReference type="PANTHER" id="PTHR43047:SF72">
    <property type="entry name" value="OSMOSENSING HISTIDINE PROTEIN KINASE SLN1"/>
    <property type="match status" value="1"/>
</dbReference>
<keyword evidence="5 12" id="KW-0418">Kinase</keyword>
<dbReference type="InterPro" id="IPR036890">
    <property type="entry name" value="HATPase_C_sf"/>
</dbReference>
<protein>
    <recommendedName>
        <fullName evidence="2">histidine kinase</fullName>
        <ecNumber evidence="2">2.7.13.3</ecNumber>
    </recommendedName>
</protein>
<dbReference type="Gene3D" id="3.30.450.20">
    <property type="entry name" value="PAS domain"/>
    <property type="match status" value="1"/>
</dbReference>
<evidence type="ECO:0000313" key="12">
    <source>
        <dbReference type="EMBL" id="ACM18400.1"/>
    </source>
</evidence>
<dbReference type="InterPro" id="IPR004358">
    <property type="entry name" value="Sig_transdc_His_kin-like_C"/>
</dbReference>
<dbReference type="EC" id="2.7.13.3" evidence="2"/>
<evidence type="ECO:0000259" key="11">
    <source>
        <dbReference type="PROSITE" id="PS50110"/>
    </source>
</evidence>
<dbReference type="SUPFAM" id="SSF47384">
    <property type="entry name" value="Homodimeric domain of signal transducing histidine kinase"/>
    <property type="match status" value="1"/>
</dbReference>
<dbReference type="Gene3D" id="1.10.287.130">
    <property type="match status" value="1"/>
</dbReference>
<keyword evidence="3 8" id="KW-0597">Phosphoprotein</keyword>
<feature type="coiled-coil region" evidence="9">
    <location>
        <begin position="107"/>
        <end position="143"/>
    </location>
</feature>
<keyword evidence="4" id="KW-0808">Transferase</keyword>
<evidence type="ECO:0000313" key="13">
    <source>
        <dbReference type="Proteomes" id="UP000007721"/>
    </source>
</evidence>
<dbReference type="PRINTS" id="PR00344">
    <property type="entry name" value="BCTRLSENSOR"/>
</dbReference>
<dbReference type="HOGENOM" id="CLU_000445_114_72_7"/>
<dbReference type="RefSeq" id="WP_012645129.1">
    <property type="nucleotide sequence ID" value="NC_011979.1"/>
</dbReference>
<dbReference type="AlphaFoldDB" id="B9M7U2"/>
<dbReference type="eggNOG" id="COG2205">
    <property type="taxonomic scope" value="Bacteria"/>
</dbReference>
<dbReference type="SMART" id="SM00387">
    <property type="entry name" value="HATPase_c"/>
    <property type="match status" value="1"/>
</dbReference>